<dbReference type="AlphaFoldDB" id="A0A2W5Q7P6"/>
<reference evidence="1 2" key="1">
    <citation type="submission" date="2017-08" db="EMBL/GenBank/DDBJ databases">
        <title>Infants hospitalized years apart are colonized by the same room-sourced microbial strains.</title>
        <authorList>
            <person name="Brooks B."/>
            <person name="Olm M.R."/>
            <person name="Firek B.A."/>
            <person name="Baker R."/>
            <person name="Thomas B.C."/>
            <person name="Morowitz M.J."/>
            <person name="Banfield J.F."/>
        </authorList>
    </citation>
    <scope>NUCLEOTIDE SEQUENCE [LARGE SCALE GENOMIC DNA]</scope>
    <source>
        <strain evidence="1">S2_005_002_R2_29</strain>
    </source>
</reference>
<organism evidence="1 2">
    <name type="scientific">Micavibrio aeruginosavorus</name>
    <dbReference type="NCBI Taxonomy" id="349221"/>
    <lineage>
        <taxon>Bacteria</taxon>
        <taxon>Pseudomonadati</taxon>
        <taxon>Bdellovibrionota</taxon>
        <taxon>Bdellovibrionia</taxon>
        <taxon>Bdellovibrionales</taxon>
        <taxon>Pseudobdellovibrionaceae</taxon>
        <taxon>Micavibrio</taxon>
    </lineage>
</organism>
<comment type="caution">
    <text evidence="1">The sequence shown here is derived from an EMBL/GenBank/DDBJ whole genome shotgun (WGS) entry which is preliminary data.</text>
</comment>
<protein>
    <submittedName>
        <fullName evidence="1">Uncharacterized protein</fullName>
    </submittedName>
</protein>
<proteinExistence type="predicted"/>
<sequence length="600" mass="66916">MVWDAFDDSAEDAQRMADSLRRKLAAAAENIIEDSAQRAKDNAAIYEIYGTLSGFNNHAISQAVEKNVSLDEARAILLARAHKEFEKRSAPPETKELETSQTAPVAKVVGIAPLPATFRSGFFLNTEENSFILSPIDEPSVEMFVAVPSDIEEKFDVHHIVFPVQKNDAGVFVADETRNVTSTRVYTQITPALAGAALATFANGDGSGYTRPLERLKEKDRNLTSLLKSQYFQFGEGCTLVDVVVMKSIERLIDHPHLAEAKDALIHAEKLGRIRTKEIVSQPPTQSPHQFKRMNFVAEKPVLAVAAPAPQLPDLFNVEVFDPAGPRNYKRIINPAAYYAEMAVYDLKKALNKAGFIILSGPTDLTVTKTSTEKKTWLQGDLEIMDRAGRIKTFTLSFRYTNGRIEKTNNGKVYHPAKQAISIQGTVEGSGNTIHMIRDEQIAAPYRWREGRIPQSYKDELIATSDVMAKAIADMFSMDEVTVHDLAHDLADAENADQIRKDLFWVRAESEMPNADGENGLINAFRDRTGLRITKVTFSDDMDAYRLAALQALRAENNMPNNKLLIDAVKTIHNKTRGDDEIFVKNYDHFYKNLAPKPSL</sequence>
<dbReference type="EMBL" id="QFQB01000013">
    <property type="protein sequence ID" value="PZQ47420.1"/>
    <property type="molecule type" value="Genomic_DNA"/>
</dbReference>
<evidence type="ECO:0000313" key="1">
    <source>
        <dbReference type="EMBL" id="PZQ47420.1"/>
    </source>
</evidence>
<name>A0A2W5Q7P6_9BACT</name>
<accession>A0A2W5Q7P6</accession>
<gene>
    <name evidence="1" type="ORF">DI551_03395</name>
</gene>
<evidence type="ECO:0000313" key="2">
    <source>
        <dbReference type="Proteomes" id="UP000249417"/>
    </source>
</evidence>
<dbReference type="Proteomes" id="UP000249417">
    <property type="component" value="Unassembled WGS sequence"/>
</dbReference>